<reference evidence="2 3" key="1">
    <citation type="submission" date="2019-02" db="EMBL/GenBank/DDBJ databases">
        <title>Genomic Encyclopedia of Type Strains, Phase IV (KMG-IV): sequencing the most valuable type-strain genomes for metagenomic binning, comparative biology and taxonomic classification.</title>
        <authorList>
            <person name="Goeker M."/>
        </authorList>
    </citation>
    <scope>NUCLEOTIDE SEQUENCE [LARGE SCALE GENOMIC DNA]</scope>
    <source>
        <strain evidence="2 3">DSM 18116</strain>
    </source>
</reference>
<protein>
    <submittedName>
        <fullName evidence="2">CRP-like cAMP-binding protein</fullName>
    </submittedName>
</protein>
<name>A0A4Q7MYM8_9BACT</name>
<dbReference type="InterPro" id="IPR000595">
    <property type="entry name" value="cNMP-bd_dom"/>
</dbReference>
<dbReference type="EMBL" id="SGXA01000002">
    <property type="protein sequence ID" value="RZS72260.1"/>
    <property type="molecule type" value="Genomic_DNA"/>
</dbReference>
<evidence type="ECO:0000313" key="2">
    <source>
        <dbReference type="EMBL" id="RZS72260.1"/>
    </source>
</evidence>
<comment type="caution">
    <text evidence="2">The sequence shown here is derived from an EMBL/GenBank/DDBJ whole genome shotgun (WGS) entry which is preliminary data.</text>
</comment>
<dbReference type="InterPro" id="IPR014710">
    <property type="entry name" value="RmlC-like_jellyroll"/>
</dbReference>
<accession>A0A4Q7MYM8</accession>
<dbReference type="AlphaFoldDB" id="A0A4Q7MYM8"/>
<evidence type="ECO:0000259" key="1">
    <source>
        <dbReference type="PROSITE" id="PS50042"/>
    </source>
</evidence>
<dbReference type="Gene3D" id="2.60.120.10">
    <property type="entry name" value="Jelly Rolls"/>
    <property type="match status" value="1"/>
</dbReference>
<dbReference type="OrthoDB" id="758145at2"/>
<proteinExistence type="predicted"/>
<evidence type="ECO:0000313" key="3">
    <source>
        <dbReference type="Proteomes" id="UP000293874"/>
    </source>
</evidence>
<organism evidence="2 3">
    <name type="scientific">Pseudobacter ginsenosidimutans</name>
    <dbReference type="NCBI Taxonomy" id="661488"/>
    <lineage>
        <taxon>Bacteria</taxon>
        <taxon>Pseudomonadati</taxon>
        <taxon>Bacteroidota</taxon>
        <taxon>Chitinophagia</taxon>
        <taxon>Chitinophagales</taxon>
        <taxon>Chitinophagaceae</taxon>
        <taxon>Pseudobacter</taxon>
    </lineage>
</organism>
<keyword evidence="3" id="KW-1185">Reference proteome</keyword>
<dbReference type="Proteomes" id="UP000293874">
    <property type="component" value="Unassembled WGS sequence"/>
</dbReference>
<dbReference type="InterPro" id="IPR018490">
    <property type="entry name" value="cNMP-bd_dom_sf"/>
</dbReference>
<gene>
    <name evidence="2" type="ORF">EV199_4176</name>
</gene>
<dbReference type="RefSeq" id="WP_130542695.1">
    <property type="nucleotide sequence ID" value="NZ_CP042431.1"/>
</dbReference>
<sequence>MNFNSAAKEILQEFLQKLTGLSAEETAPLFSTTRHVQLTNNQVYIPIGDKSRKLAFIEKGVMRAYAVKENGDEATLYIRWEGQFIASHDTIINYQPSRFIYRALEDCTLMEIDYDTLDKIMREQPKFEPLRNFFLMRMLSETLDMIESFVFLSPEERYQKLITDRFNIVNRVPDKHLASMLGVTPVSLSRIRKRIQQQKKIN</sequence>
<dbReference type="SUPFAM" id="SSF51206">
    <property type="entry name" value="cAMP-binding domain-like"/>
    <property type="match status" value="1"/>
</dbReference>
<dbReference type="CDD" id="cd00038">
    <property type="entry name" value="CAP_ED"/>
    <property type="match status" value="1"/>
</dbReference>
<dbReference type="PROSITE" id="PS50042">
    <property type="entry name" value="CNMP_BINDING_3"/>
    <property type="match status" value="1"/>
</dbReference>
<dbReference type="Pfam" id="PF00027">
    <property type="entry name" value="cNMP_binding"/>
    <property type="match status" value="1"/>
</dbReference>
<feature type="domain" description="Cyclic nucleotide-binding" evidence="1">
    <location>
        <begin position="17"/>
        <end position="121"/>
    </location>
</feature>